<dbReference type="Proteomes" id="UP000269015">
    <property type="component" value="Chromosome"/>
</dbReference>
<dbReference type="InterPro" id="IPR043502">
    <property type="entry name" value="DNA/RNA_pol_sf"/>
</dbReference>
<dbReference type="GO" id="GO:0046872">
    <property type="term" value="F:metal ion binding"/>
    <property type="evidence" value="ECO:0007669"/>
    <property type="project" value="UniProtKB-KW"/>
</dbReference>
<dbReference type="GO" id="GO:0051607">
    <property type="term" value="P:defense response to virus"/>
    <property type="evidence" value="ECO:0007669"/>
    <property type="project" value="UniProtKB-KW"/>
</dbReference>
<evidence type="ECO:0000259" key="10">
    <source>
        <dbReference type="PROSITE" id="PS50878"/>
    </source>
</evidence>
<dbReference type="InterPro" id="IPR043128">
    <property type="entry name" value="Rev_trsase/Diguanyl_cyclase"/>
</dbReference>
<evidence type="ECO:0000256" key="2">
    <source>
        <dbReference type="ARBA" id="ARBA00022679"/>
    </source>
</evidence>
<evidence type="ECO:0000256" key="7">
    <source>
        <dbReference type="ARBA" id="ARBA00023118"/>
    </source>
</evidence>
<evidence type="ECO:0000313" key="11">
    <source>
        <dbReference type="EMBL" id="AZB17625.1"/>
    </source>
</evidence>
<sequence>MKHTELSTKQDLANYLRCDVAFLEKAIDEDYFIRNMDTFDPEEILLSSLKGNISVYRFNLRKKGHNGGYRTVHRIWTAQLNNSLKILNSYLTQIFKPLEIVHGFVKGKNIKSNAQAHLTKKIILSVDIKDYFETITEEMVKNGLMSLGYQENISLWIAKITTINNQLVQGFCTSPTLANVVTHKLDKDLKKLCAKDITYTRYADDLYFSSDTKEIPLKNITLLIEKHSFILNNKKTKFMKRGQKQYVTGLTTFDSNIPRISKQRKRNIRLEINYITKFGYTAHAKHRLVKRGEDPNGLDFFNKIGDEITLTRNRLYGWLHFIQSIEPQFAKKYYKKLNDVGKNSVLTNTRALEILLQIQSLQNKS</sequence>
<evidence type="ECO:0000256" key="1">
    <source>
        <dbReference type="ARBA" id="ARBA00012493"/>
    </source>
</evidence>
<accession>A0AAD0YSU9</accession>
<keyword evidence="3" id="KW-0548">Nucleotidyltransferase</keyword>
<name>A0AAD0YSU9_CHRID</name>
<evidence type="ECO:0000313" key="12">
    <source>
        <dbReference type="Proteomes" id="UP000269015"/>
    </source>
</evidence>
<dbReference type="InterPro" id="IPR000477">
    <property type="entry name" value="RT_dom"/>
</dbReference>
<keyword evidence="4" id="KW-0479">Metal-binding</keyword>
<evidence type="ECO:0000256" key="6">
    <source>
        <dbReference type="ARBA" id="ARBA00022918"/>
    </source>
</evidence>
<dbReference type="CDD" id="cd03487">
    <property type="entry name" value="RT_Bac_retron_II"/>
    <property type="match status" value="1"/>
</dbReference>
<keyword evidence="2" id="KW-0808">Transferase</keyword>
<dbReference type="PANTHER" id="PTHR34047">
    <property type="entry name" value="NUCLEAR INTRON MATURASE 1, MITOCHONDRIAL-RELATED"/>
    <property type="match status" value="1"/>
</dbReference>
<dbReference type="PROSITE" id="PS50878">
    <property type="entry name" value="RT_POL"/>
    <property type="match status" value="1"/>
</dbReference>
<evidence type="ECO:0000256" key="9">
    <source>
        <dbReference type="ARBA" id="ARBA00048173"/>
    </source>
</evidence>
<evidence type="ECO:0000256" key="8">
    <source>
        <dbReference type="ARBA" id="ARBA00034120"/>
    </source>
</evidence>
<organism evidence="11 12">
    <name type="scientific">Chryseobacterium indologenes</name>
    <name type="common">Flavobacterium indologenes</name>
    <dbReference type="NCBI Taxonomy" id="253"/>
    <lineage>
        <taxon>Bacteria</taxon>
        <taxon>Pseudomonadati</taxon>
        <taxon>Bacteroidota</taxon>
        <taxon>Flavobacteriia</taxon>
        <taxon>Flavobacteriales</taxon>
        <taxon>Weeksellaceae</taxon>
        <taxon>Chryseobacterium group</taxon>
        <taxon>Chryseobacterium</taxon>
    </lineage>
</organism>
<reference evidence="11 12" key="1">
    <citation type="submission" date="2018-11" db="EMBL/GenBank/DDBJ databases">
        <title>Proposal to divide the Flavobacteriaceae and reorganize its genera based on Amino Acid Identity values calculated from whole genome sequences.</title>
        <authorList>
            <person name="Nicholson A.C."/>
            <person name="Gulvik C.A."/>
            <person name="Whitney A.M."/>
            <person name="Humrighouse B.W."/>
            <person name="Bell M."/>
            <person name="Holmes B."/>
            <person name="Steigerwalt A.G."/>
            <person name="Villarma A."/>
            <person name="Sheth M."/>
            <person name="Batra D."/>
            <person name="Pryor J."/>
            <person name="Bernardet J.-F."/>
            <person name="Hugo C."/>
            <person name="Kampfer P."/>
            <person name="Newman J."/>
            <person name="McQuiston J.R."/>
        </authorList>
    </citation>
    <scope>NUCLEOTIDE SEQUENCE [LARGE SCALE GENOMIC DNA]</scope>
    <source>
        <strain evidence="11 12">H5559</strain>
    </source>
</reference>
<dbReference type="PANTHER" id="PTHR34047:SF7">
    <property type="entry name" value="RNA-DIRECTED DNA POLYMERASE"/>
    <property type="match status" value="1"/>
</dbReference>
<dbReference type="GO" id="GO:0003964">
    <property type="term" value="F:RNA-directed DNA polymerase activity"/>
    <property type="evidence" value="ECO:0007669"/>
    <property type="project" value="UniProtKB-KW"/>
</dbReference>
<dbReference type="Gene3D" id="3.30.70.270">
    <property type="match status" value="1"/>
</dbReference>
<evidence type="ECO:0000256" key="3">
    <source>
        <dbReference type="ARBA" id="ARBA00022695"/>
    </source>
</evidence>
<evidence type="ECO:0000256" key="5">
    <source>
        <dbReference type="ARBA" id="ARBA00022842"/>
    </source>
</evidence>
<dbReference type="SUPFAM" id="SSF56672">
    <property type="entry name" value="DNA/RNA polymerases"/>
    <property type="match status" value="1"/>
</dbReference>
<dbReference type="RefSeq" id="WP_123861596.1">
    <property type="nucleotide sequence ID" value="NZ_CP033930.1"/>
</dbReference>
<keyword evidence="5" id="KW-0460">Magnesium</keyword>
<dbReference type="AlphaFoldDB" id="A0AAD0YSU9"/>
<comment type="similarity">
    <text evidence="8">Belongs to the bacterial reverse transcriptase family.</text>
</comment>
<protein>
    <recommendedName>
        <fullName evidence="1">RNA-directed DNA polymerase</fullName>
        <ecNumber evidence="1">2.7.7.49</ecNumber>
    </recommendedName>
</protein>
<evidence type="ECO:0000256" key="4">
    <source>
        <dbReference type="ARBA" id="ARBA00022723"/>
    </source>
</evidence>
<dbReference type="InterPro" id="IPR000123">
    <property type="entry name" value="Reverse_transcriptase_msDNA"/>
</dbReference>
<comment type="catalytic activity">
    <reaction evidence="9">
        <text>DNA(n) + a 2'-deoxyribonucleoside 5'-triphosphate = DNA(n+1) + diphosphate</text>
        <dbReference type="Rhea" id="RHEA:22508"/>
        <dbReference type="Rhea" id="RHEA-COMP:17339"/>
        <dbReference type="Rhea" id="RHEA-COMP:17340"/>
        <dbReference type="ChEBI" id="CHEBI:33019"/>
        <dbReference type="ChEBI" id="CHEBI:61560"/>
        <dbReference type="ChEBI" id="CHEBI:173112"/>
        <dbReference type="EC" id="2.7.7.49"/>
    </reaction>
</comment>
<dbReference type="Pfam" id="PF00078">
    <property type="entry name" value="RVT_1"/>
    <property type="match status" value="1"/>
</dbReference>
<feature type="domain" description="Reverse transcriptase" evidence="10">
    <location>
        <begin position="1"/>
        <end position="252"/>
    </location>
</feature>
<proteinExistence type="inferred from homology"/>
<dbReference type="PRINTS" id="PR00866">
    <property type="entry name" value="RNADNAPOLMS"/>
</dbReference>
<dbReference type="InterPro" id="IPR051083">
    <property type="entry name" value="GrpII_Intron_Splice-Mob/Def"/>
</dbReference>
<dbReference type="EC" id="2.7.7.49" evidence="1"/>
<keyword evidence="7" id="KW-0051">Antiviral defense</keyword>
<keyword evidence="6 11" id="KW-0695">RNA-directed DNA polymerase</keyword>
<dbReference type="GO" id="GO:0003723">
    <property type="term" value="F:RNA binding"/>
    <property type="evidence" value="ECO:0007669"/>
    <property type="project" value="InterPro"/>
</dbReference>
<gene>
    <name evidence="11" type="ORF">EG352_07510</name>
</gene>
<dbReference type="EMBL" id="CP033930">
    <property type="protein sequence ID" value="AZB17625.1"/>
    <property type="molecule type" value="Genomic_DNA"/>
</dbReference>